<dbReference type="CTD" id="78774046"/>
<reference evidence="1 2" key="1">
    <citation type="submission" date="2019-12" db="EMBL/GenBank/DDBJ databases">
        <title>Chromosome-level assembly of the Caenorhabditis remanei genome.</title>
        <authorList>
            <person name="Teterina A.A."/>
            <person name="Willis J.H."/>
            <person name="Phillips P.C."/>
        </authorList>
    </citation>
    <scope>NUCLEOTIDE SEQUENCE [LARGE SCALE GENOMIC DNA]</scope>
    <source>
        <strain evidence="1 2">PX506</strain>
        <tissue evidence="1">Whole organism</tissue>
    </source>
</reference>
<dbReference type="GeneID" id="78774046"/>
<dbReference type="KEGG" id="crq:GCK72_005090"/>
<evidence type="ECO:0000313" key="2">
    <source>
        <dbReference type="Proteomes" id="UP000483820"/>
    </source>
</evidence>
<organism evidence="1 2">
    <name type="scientific">Caenorhabditis remanei</name>
    <name type="common">Caenorhabditis vulgaris</name>
    <dbReference type="NCBI Taxonomy" id="31234"/>
    <lineage>
        <taxon>Eukaryota</taxon>
        <taxon>Metazoa</taxon>
        <taxon>Ecdysozoa</taxon>
        <taxon>Nematoda</taxon>
        <taxon>Chromadorea</taxon>
        <taxon>Rhabditida</taxon>
        <taxon>Rhabditina</taxon>
        <taxon>Rhabditomorpha</taxon>
        <taxon>Rhabditoidea</taxon>
        <taxon>Rhabditidae</taxon>
        <taxon>Peloderinae</taxon>
        <taxon>Caenorhabditis</taxon>
    </lineage>
</organism>
<protein>
    <submittedName>
        <fullName evidence="1">Uncharacterized protein</fullName>
    </submittedName>
</protein>
<comment type="caution">
    <text evidence="1">The sequence shown here is derived from an EMBL/GenBank/DDBJ whole genome shotgun (WGS) entry which is preliminary data.</text>
</comment>
<dbReference type="RefSeq" id="XP_053589220.1">
    <property type="nucleotide sequence ID" value="XM_053725026.1"/>
</dbReference>
<dbReference type="Proteomes" id="UP000483820">
    <property type="component" value="Chromosome II"/>
</dbReference>
<evidence type="ECO:0000313" key="1">
    <source>
        <dbReference type="EMBL" id="KAF1765138.1"/>
    </source>
</evidence>
<dbReference type="EMBL" id="WUAV01000002">
    <property type="protein sequence ID" value="KAF1765138.1"/>
    <property type="molecule type" value="Genomic_DNA"/>
</dbReference>
<sequence length="234" mass="26234">MNNSFSDPNEFGQHDIRCLWKAEEEQKRTIVVHVIDNLRWERATHSHRLQKNCGIVTHLFVYSSINVFLSIYQLPNTSTSFTFNSKKKDTDNIGNYLFAFNKKQKTKLDWVLNPLGEWSMLTLELNSDSVRAKSSFSTHALVVLTVPLGESPLAGGDDDLTSWELELGTTEGLNSVLDVLENSNKNLSVETLKTYSFLDSHGEEDISNVDTGDQSLWLSVSSTHSSLESISSGT</sequence>
<gene>
    <name evidence="1" type="ORF">GCK72_005090</name>
</gene>
<accession>A0A6A5HBG6</accession>
<dbReference type="AlphaFoldDB" id="A0A6A5HBG6"/>
<name>A0A6A5HBG6_CAERE</name>
<proteinExistence type="predicted"/>